<dbReference type="KEGG" id="rher:EHE19_010090"/>
<proteinExistence type="predicted"/>
<evidence type="ECO:0000313" key="2">
    <source>
        <dbReference type="Proteomes" id="UP000306409"/>
    </source>
</evidence>
<dbReference type="PANTHER" id="PTHR43617">
    <property type="entry name" value="L-AMINO ACID N-ACETYLTRANSFERASE"/>
    <property type="match status" value="1"/>
</dbReference>
<reference evidence="1 2" key="1">
    <citation type="submission" date="2020-09" db="EMBL/GenBank/DDBJ databases">
        <title>Characterization and genome sequencing of Ruminiclostridium sp. nov. MA18.</title>
        <authorList>
            <person name="Rettenmaier R."/>
            <person name="Kowollik M.-L."/>
            <person name="Liebl W."/>
            <person name="Zverlov V."/>
        </authorList>
    </citation>
    <scope>NUCLEOTIDE SEQUENCE [LARGE SCALE GENOMIC DNA]</scope>
    <source>
        <strain evidence="1 2">MA18</strain>
    </source>
</reference>
<dbReference type="AlphaFoldDB" id="A0A4U7JIM5"/>
<dbReference type="Proteomes" id="UP000306409">
    <property type="component" value="Chromosome"/>
</dbReference>
<dbReference type="EMBL" id="CP061336">
    <property type="protein sequence ID" value="QNU65293.1"/>
    <property type="molecule type" value="Genomic_DNA"/>
</dbReference>
<dbReference type="SUPFAM" id="SSF55729">
    <property type="entry name" value="Acyl-CoA N-acyltransferases (Nat)"/>
    <property type="match status" value="1"/>
</dbReference>
<sequence length="169" mass="19783">MGVRLASIHDVEAMSYVHARTWKGAYDKFIPIEYLNNISDDGWVELFTRVIEHNIHEAAVFEQDGRITGTISYGKEMTKLDCPNCDEGEIISLYVLPEYWSKKQGYELTRFAINRLKQHGCKSCYLWVIKENYRAVNFYKKYGFLTTNEVSTFVYAGVEVLLEKYKMYL</sequence>
<dbReference type="Pfam" id="PF00583">
    <property type="entry name" value="Acetyltransf_1"/>
    <property type="match status" value="1"/>
</dbReference>
<dbReference type="GO" id="GO:0016747">
    <property type="term" value="F:acyltransferase activity, transferring groups other than amino-acyl groups"/>
    <property type="evidence" value="ECO:0007669"/>
    <property type="project" value="InterPro"/>
</dbReference>
<name>A0A4U7JIM5_9FIRM</name>
<dbReference type="PANTHER" id="PTHR43617:SF30">
    <property type="entry name" value="HISTONE ACETYLTRANSFERASE"/>
    <property type="match status" value="1"/>
</dbReference>
<evidence type="ECO:0000313" key="1">
    <source>
        <dbReference type="EMBL" id="QNU65293.1"/>
    </source>
</evidence>
<protein>
    <submittedName>
        <fullName evidence="1">GNAT family N-acetyltransferase</fullName>
    </submittedName>
</protein>
<keyword evidence="1" id="KW-0808">Transferase</keyword>
<dbReference type="CDD" id="cd04301">
    <property type="entry name" value="NAT_SF"/>
    <property type="match status" value="1"/>
</dbReference>
<gene>
    <name evidence="1" type="ORF">EHE19_010090</name>
</gene>
<accession>A0A4U7JIM5</accession>
<dbReference type="PROSITE" id="PS51186">
    <property type="entry name" value="GNAT"/>
    <property type="match status" value="1"/>
</dbReference>
<dbReference type="RefSeq" id="WP_137696056.1">
    <property type="nucleotide sequence ID" value="NZ_CP061336.1"/>
</dbReference>
<keyword evidence="2" id="KW-1185">Reference proteome</keyword>
<dbReference type="OrthoDB" id="5292888at2"/>
<dbReference type="InterPro" id="IPR016181">
    <property type="entry name" value="Acyl_CoA_acyltransferase"/>
</dbReference>
<dbReference type="InterPro" id="IPR000182">
    <property type="entry name" value="GNAT_dom"/>
</dbReference>
<dbReference type="Gene3D" id="3.40.630.30">
    <property type="match status" value="1"/>
</dbReference>
<organism evidence="1 2">
    <name type="scientific">Ruminiclostridium herbifermentans</name>
    <dbReference type="NCBI Taxonomy" id="2488810"/>
    <lineage>
        <taxon>Bacteria</taxon>
        <taxon>Bacillati</taxon>
        <taxon>Bacillota</taxon>
        <taxon>Clostridia</taxon>
        <taxon>Eubacteriales</taxon>
        <taxon>Oscillospiraceae</taxon>
        <taxon>Ruminiclostridium</taxon>
    </lineage>
</organism>
<dbReference type="InterPro" id="IPR050276">
    <property type="entry name" value="MshD_Acetyltransferase"/>
</dbReference>